<evidence type="ECO:0008006" key="4">
    <source>
        <dbReference type="Google" id="ProtNLM"/>
    </source>
</evidence>
<keyword evidence="1" id="KW-0812">Transmembrane</keyword>
<gene>
    <name evidence="2" type="ORF">DFH07DRAFT_791287</name>
</gene>
<feature type="transmembrane region" description="Helical" evidence="1">
    <location>
        <begin position="49"/>
        <end position="72"/>
    </location>
</feature>
<evidence type="ECO:0000313" key="3">
    <source>
        <dbReference type="Proteomes" id="UP001215280"/>
    </source>
</evidence>
<organism evidence="2 3">
    <name type="scientific">Mycena maculata</name>
    <dbReference type="NCBI Taxonomy" id="230809"/>
    <lineage>
        <taxon>Eukaryota</taxon>
        <taxon>Fungi</taxon>
        <taxon>Dikarya</taxon>
        <taxon>Basidiomycota</taxon>
        <taxon>Agaricomycotina</taxon>
        <taxon>Agaricomycetes</taxon>
        <taxon>Agaricomycetidae</taxon>
        <taxon>Agaricales</taxon>
        <taxon>Marasmiineae</taxon>
        <taxon>Mycenaceae</taxon>
        <taxon>Mycena</taxon>
    </lineage>
</organism>
<proteinExistence type="predicted"/>
<keyword evidence="3" id="KW-1185">Reference proteome</keyword>
<reference evidence="2" key="1">
    <citation type="submission" date="2023-03" db="EMBL/GenBank/DDBJ databases">
        <title>Massive genome expansion in bonnet fungi (Mycena s.s.) driven by repeated elements and novel gene families across ecological guilds.</title>
        <authorList>
            <consortium name="Lawrence Berkeley National Laboratory"/>
            <person name="Harder C.B."/>
            <person name="Miyauchi S."/>
            <person name="Viragh M."/>
            <person name="Kuo A."/>
            <person name="Thoen E."/>
            <person name="Andreopoulos B."/>
            <person name="Lu D."/>
            <person name="Skrede I."/>
            <person name="Drula E."/>
            <person name="Henrissat B."/>
            <person name="Morin E."/>
            <person name="Kohler A."/>
            <person name="Barry K."/>
            <person name="LaButti K."/>
            <person name="Morin E."/>
            <person name="Salamov A."/>
            <person name="Lipzen A."/>
            <person name="Mereny Z."/>
            <person name="Hegedus B."/>
            <person name="Baldrian P."/>
            <person name="Stursova M."/>
            <person name="Weitz H."/>
            <person name="Taylor A."/>
            <person name="Grigoriev I.V."/>
            <person name="Nagy L.G."/>
            <person name="Martin F."/>
            <person name="Kauserud H."/>
        </authorList>
    </citation>
    <scope>NUCLEOTIDE SEQUENCE</scope>
    <source>
        <strain evidence="2">CBHHK188m</strain>
    </source>
</reference>
<name>A0AAD7KAR8_9AGAR</name>
<dbReference type="Proteomes" id="UP001215280">
    <property type="component" value="Unassembled WGS sequence"/>
</dbReference>
<dbReference type="AlphaFoldDB" id="A0AAD7KAR8"/>
<keyword evidence="1" id="KW-0472">Membrane</keyword>
<comment type="caution">
    <text evidence="2">The sequence shown here is derived from an EMBL/GenBank/DDBJ whole genome shotgun (WGS) entry which is preliminary data.</text>
</comment>
<protein>
    <recommendedName>
        <fullName evidence="4">Ubiquitin 3 binding protein But2 C-terminal domain-containing protein</fullName>
    </recommendedName>
</protein>
<evidence type="ECO:0000313" key="2">
    <source>
        <dbReference type="EMBL" id="KAJ7781727.1"/>
    </source>
</evidence>
<sequence length="262" mass="29567">MRMPPFSSRYEPLSTNEDVVPPHQVSQPRWIHGVCSIFPTSGAPHRQGWNFFVAACLVSFVVSAVNITLVSLSTSFHALPKPQITPSVYIGLENLPRNTVRCRSRMTFPRSFYTFRDDKIHAKTLVHAPDDRTTLNFGGRTSALIDFYVPDYGLENCTFTAKFLDDMIQRHLEIYMLQGPDNIQDRESFGTLTLGPSHKENTTDVFHCPSRTHIFLQLRCPSSDCRIQFPLEGVTSMTASAESLGKTGFRIVQYEALGCPHH</sequence>
<keyword evidence="1" id="KW-1133">Transmembrane helix</keyword>
<evidence type="ECO:0000256" key="1">
    <source>
        <dbReference type="SAM" id="Phobius"/>
    </source>
</evidence>
<accession>A0AAD7KAR8</accession>
<dbReference type="EMBL" id="JARJLG010000004">
    <property type="protein sequence ID" value="KAJ7781727.1"/>
    <property type="molecule type" value="Genomic_DNA"/>
</dbReference>